<dbReference type="PANTHER" id="PTHR47069:SF11">
    <property type="entry name" value="OS04G0275550 PROTEIN"/>
    <property type="match status" value="1"/>
</dbReference>
<dbReference type="InterPro" id="IPR024752">
    <property type="entry name" value="Myb/SANT-like_dom"/>
</dbReference>
<accession>M8CF80</accession>
<evidence type="ECO:0000313" key="2">
    <source>
        <dbReference type="EnsemblPlants" id="EMT33104"/>
    </source>
</evidence>
<evidence type="ECO:0000259" key="1">
    <source>
        <dbReference type="Pfam" id="PF12776"/>
    </source>
</evidence>
<dbReference type="PANTHER" id="PTHR47069">
    <property type="match status" value="1"/>
</dbReference>
<sequence length="216" mass="24747">MEKVKEPKANWDSAAHTIFMNACVEEVRANNRNDGYLSDIGQANLHKKFNERSGRNYSTRQIKNRWGLCRSEYNTWKTLIQQASGLGRHEHTHTIAATNEWWALEIKAHPEAAKFRYAPLAEAEKMSEVIKMKWRILGDGGIPRYKPETQKMIVTACMCLHNWIRDSKLRDEHFDKFDNDAYVHPPLPFTGANALPPEDDGTMNAVREAIVASLVP</sequence>
<feature type="domain" description="Myb/SANT-like" evidence="1">
    <location>
        <begin position="10"/>
        <end position="103"/>
    </location>
</feature>
<protein>
    <recommendedName>
        <fullName evidence="1">Myb/SANT-like domain-containing protein</fullName>
    </recommendedName>
</protein>
<organism evidence="2">
    <name type="scientific">Aegilops tauschii</name>
    <name type="common">Tausch's goatgrass</name>
    <name type="synonym">Aegilops squarrosa</name>
    <dbReference type="NCBI Taxonomy" id="37682"/>
    <lineage>
        <taxon>Eukaryota</taxon>
        <taxon>Viridiplantae</taxon>
        <taxon>Streptophyta</taxon>
        <taxon>Embryophyta</taxon>
        <taxon>Tracheophyta</taxon>
        <taxon>Spermatophyta</taxon>
        <taxon>Magnoliopsida</taxon>
        <taxon>Liliopsida</taxon>
        <taxon>Poales</taxon>
        <taxon>Poaceae</taxon>
        <taxon>BOP clade</taxon>
        <taxon>Pooideae</taxon>
        <taxon>Triticodae</taxon>
        <taxon>Triticeae</taxon>
        <taxon>Triticinae</taxon>
        <taxon>Aegilops</taxon>
    </lineage>
</organism>
<dbReference type="Pfam" id="PF12776">
    <property type="entry name" value="Myb_DNA-bind_3"/>
    <property type="match status" value="1"/>
</dbReference>
<name>M8CF80_AEGTA</name>
<proteinExistence type="predicted"/>
<dbReference type="EnsemblPlants" id="EMT33104">
    <property type="protein sequence ID" value="EMT33104"/>
    <property type="gene ID" value="F775_52553"/>
</dbReference>
<dbReference type="AlphaFoldDB" id="M8CF80"/>
<reference evidence="2" key="1">
    <citation type="submission" date="2015-06" db="UniProtKB">
        <authorList>
            <consortium name="EnsemblPlants"/>
        </authorList>
    </citation>
    <scope>IDENTIFICATION</scope>
</reference>